<dbReference type="GO" id="GO:0030288">
    <property type="term" value="C:outer membrane-bounded periplasmic space"/>
    <property type="evidence" value="ECO:0007669"/>
    <property type="project" value="InterPro"/>
</dbReference>
<dbReference type="NCBIfam" id="TIGR00385">
    <property type="entry name" value="dsbE"/>
    <property type="match status" value="1"/>
</dbReference>
<keyword evidence="3" id="KW-0201">Cytochrome c-type biogenesis</keyword>
<dbReference type="InterPro" id="IPR017937">
    <property type="entry name" value="Thioredoxin_CS"/>
</dbReference>
<evidence type="ECO:0000256" key="3">
    <source>
        <dbReference type="ARBA" id="ARBA00022748"/>
    </source>
</evidence>
<gene>
    <name evidence="7" type="ORF">IB75_04820</name>
</gene>
<dbReference type="GO" id="GO:0015036">
    <property type="term" value="F:disulfide oxidoreductase activity"/>
    <property type="evidence" value="ECO:0007669"/>
    <property type="project" value="InterPro"/>
</dbReference>
<dbReference type="InterPro" id="IPR013766">
    <property type="entry name" value="Thioredoxin_domain"/>
</dbReference>
<evidence type="ECO:0000259" key="6">
    <source>
        <dbReference type="PROSITE" id="PS51352"/>
    </source>
</evidence>
<dbReference type="OrthoDB" id="9788279at2"/>
<comment type="caution">
    <text evidence="7">The sequence shown here is derived from an EMBL/GenBank/DDBJ whole genome shotgun (WGS) entry which is preliminary data.</text>
</comment>
<dbReference type="Proteomes" id="UP000028839">
    <property type="component" value="Unassembled WGS sequence"/>
</dbReference>
<evidence type="ECO:0000313" key="8">
    <source>
        <dbReference type="Proteomes" id="UP000028839"/>
    </source>
</evidence>
<comment type="similarity">
    <text evidence="2">Belongs to the thioredoxin family. DsbE subfamily.</text>
</comment>
<dbReference type="InterPro" id="IPR013740">
    <property type="entry name" value="Redoxin"/>
</dbReference>
<dbReference type="SUPFAM" id="SSF52833">
    <property type="entry name" value="Thioredoxin-like"/>
    <property type="match status" value="1"/>
</dbReference>
<keyword evidence="5" id="KW-0676">Redox-active center</keyword>
<dbReference type="HOGENOM" id="CLU_042529_19_1_6"/>
<sequence>MLRYTIPLIIFTALVLFFAVGLQRDPRQVPSPFIDKPAPELGVSQLRTPSKEIYRSDLLGKPALINVWASWCVACRAEHEVLMRLARETRLPIIGLNYKDERGAALQWLANLGDPYAAIAVDTDGQVGIEWGVYGVPESFLLDPEGVIRYKQIGPLTWKVVEDKLLPLIRSFETQGG</sequence>
<evidence type="ECO:0000256" key="4">
    <source>
        <dbReference type="ARBA" id="ARBA00023157"/>
    </source>
</evidence>
<dbReference type="PANTHER" id="PTHR42852">
    <property type="entry name" value="THIOL:DISULFIDE INTERCHANGE PROTEIN DSBE"/>
    <property type="match status" value="1"/>
</dbReference>
<protein>
    <submittedName>
        <fullName evidence="7">Thiol:disulfide interchange protein</fullName>
    </submittedName>
</protein>
<dbReference type="InterPro" id="IPR004799">
    <property type="entry name" value="Periplasmic_diS_OxRdtase_DsbE"/>
</dbReference>
<name>A0A0E2ZP71_9GAMM</name>
<keyword evidence="4" id="KW-1015">Disulfide bond</keyword>
<reference evidence="7 8" key="1">
    <citation type="submission" date="2014-07" db="EMBL/GenBank/DDBJ databases">
        <title>Comparative analysis of Nitrosococcus oceani genome inventories of strains from Pacific and Atlantic gyres.</title>
        <authorList>
            <person name="Lim C.K."/>
            <person name="Wang L."/>
            <person name="Sayavedra-Soto L.A."/>
            <person name="Klotz M.G."/>
        </authorList>
    </citation>
    <scope>NUCLEOTIDE SEQUENCE [LARGE SCALE GENOMIC DNA]</scope>
    <source>
        <strain evidence="7 8">C-27</strain>
    </source>
</reference>
<dbReference type="Pfam" id="PF08534">
    <property type="entry name" value="Redoxin"/>
    <property type="match status" value="1"/>
</dbReference>
<organism evidence="7 8">
    <name type="scientific">Nitrosococcus oceani C-27</name>
    <dbReference type="NCBI Taxonomy" id="314279"/>
    <lineage>
        <taxon>Bacteria</taxon>
        <taxon>Pseudomonadati</taxon>
        <taxon>Pseudomonadota</taxon>
        <taxon>Gammaproteobacteria</taxon>
        <taxon>Chromatiales</taxon>
        <taxon>Chromatiaceae</taxon>
        <taxon>Nitrosococcus</taxon>
    </lineage>
</organism>
<dbReference type="InterPro" id="IPR050553">
    <property type="entry name" value="Thioredoxin_ResA/DsbE_sf"/>
</dbReference>
<dbReference type="Gene3D" id="3.40.30.10">
    <property type="entry name" value="Glutaredoxin"/>
    <property type="match status" value="1"/>
</dbReference>
<evidence type="ECO:0000256" key="5">
    <source>
        <dbReference type="ARBA" id="ARBA00023284"/>
    </source>
</evidence>
<dbReference type="CDD" id="cd03010">
    <property type="entry name" value="TlpA_like_DsbE"/>
    <property type="match status" value="1"/>
</dbReference>
<evidence type="ECO:0000256" key="1">
    <source>
        <dbReference type="ARBA" id="ARBA00004383"/>
    </source>
</evidence>
<dbReference type="GO" id="GO:0005886">
    <property type="term" value="C:plasma membrane"/>
    <property type="evidence" value="ECO:0007669"/>
    <property type="project" value="UniProtKB-SubCell"/>
</dbReference>
<dbReference type="PROSITE" id="PS51352">
    <property type="entry name" value="THIOREDOXIN_2"/>
    <property type="match status" value="1"/>
</dbReference>
<dbReference type="InterPro" id="IPR036249">
    <property type="entry name" value="Thioredoxin-like_sf"/>
</dbReference>
<dbReference type="EMBL" id="JPGN01000027">
    <property type="protein sequence ID" value="KFI20147.1"/>
    <property type="molecule type" value="Genomic_DNA"/>
</dbReference>
<evidence type="ECO:0000256" key="2">
    <source>
        <dbReference type="ARBA" id="ARBA00007758"/>
    </source>
</evidence>
<dbReference type="GO" id="GO:0017004">
    <property type="term" value="P:cytochrome complex assembly"/>
    <property type="evidence" value="ECO:0007669"/>
    <property type="project" value="UniProtKB-KW"/>
</dbReference>
<proteinExistence type="inferred from homology"/>
<dbReference type="AlphaFoldDB" id="A0A0E2ZP71"/>
<dbReference type="PROSITE" id="PS00194">
    <property type="entry name" value="THIOREDOXIN_1"/>
    <property type="match status" value="1"/>
</dbReference>
<evidence type="ECO:0000313" key="7">
    <source>
        <dbReference type="EMBL" id="KFI20147.1"/>
    </source>
</evidence>
<accession>A0A0E2ZP71</accession>
<comment type="subcellular location">
    <subcellularLocation>
        <location evidence="1">Cell inner membrane</location>
        <topology evidence="1">Single-pass membrane protein</topology>
        <orientation evidence="1">Periplasmic side</orientation>
    </subcellularLocation>
</comment>
<feature type="domain" description="Thioredoxin" evidence="6">
    <location>
        <begin position="32"/>
        <end position="174"/>
    </location>
</feature>
<dbReference type="PANTHER" id="PTHR42852:SF6">
    <property type="entry name" value="THIOL:DISULFIDE INTERCHANGE PROTEIN DSBE"/>
    <property type="match status" value="1"/>
</dbReference>